<keyword evidence="4" id="KW-0798">TonB box</keyword>
<comment type="similarity">
    <text evidence="4">Belongs to the TonB-dependent receptor family.</text>
</comment>
<feature type="transmembrane region" description="Helical" evidence="5">
    <location>
        <begin position="12"/>
        <end position="29"/>
    </location>
</feature>
<reference evidence="8 9" key="1">
    <citation type="submission" date="2022-10" db="EMBL/GenBank/DDBJ databases">
        <title>Chitinophaga nivalis PC15 sp. nov., isolated from Pyeongchang county, South Korea.</title>
        <authorList>
            <person name="Trinh H.N."/>
        </authorList>
    </citation>
    <scope>NUCLEOTIDE SEQUENCE [LARGE SCALE GENOMIC DNA]</scope>
    <source>
        <strain evidence="8 9">PC14</strain>
    </source>
</reference>
<keyword evidence="5" id="KW-0812">Transmembrane</keyword>
<proteinExistence type="inferred from homology"/>
<dbReference type="Pfam" id="PF07715">
    <property type="entry name" value="Plug"/>
    <property type="match status" value="1"/>
</dbReference>
<evidence type="ECO:0000256" key="2">
    <source>
        <dbReference type="ARBA" id="ARBA00023136"/>
    </source>
</evidence>
<dbReference type="SUPFAM" id="SSF49464">
    <property type="entry name" value="Carboxypeptidase regulatory domain-like"/>
    <property type="match status" value="1"/>
</dbReference>
<keyword evidence="5" id="KW-1133">Transmembrane helix</keyword>
<evidence type="ECO:0000256" key="1">
    <source>
        <dbReference type="ARBA" id="ARBA00004442"/>
    </source>
</evidence>
<organism evidence="8 9">
    <name type="scientific">Chitinophaga nivalis</name>
    <dbReference type="NCBI Taxonomy" id="2991709"/>
    <lineage>
        <taxon>Bacteria</taxon>
        <taxon>Pseudomonadati</taxon>
        <taxon>Bacteroidota</taxon>
        <taxon>Chitinophagia</taxon>
        <taxon>Chitinophagales</taxon>
        <taxon>Chitinophagaceae</taxon>
        <taxon>Chitinophaga</taxon>
    </lineage>
</organism>
<dbReference type="PROSITE" id="PS51257">
    <property type="entry name" value="PROKAR_LIPOPROTEIN"/>
    <property type="match status" value="1"/>
</dbReference>
<dbReference type="Gene3D" id="2.40.170.20">
    <property type="entry name" value="TonB-dependent receptor, beta-barrel domain"/>
    <property type="match status" value="1"/>
</dbReference>
<evidence type="ECO:0000256" key="5">
    <source>
        <dbReference type="SAM" id="Phobius"/>
    </source>
</evidence>
<dbReference type="Gene3D" id="2.170.130.10">
    <property type="entry name" value="TonB-dependent receptor, plug domain"/>
    <property type="match status" value="1"/>
</dbReference>
<gene>
    <name evidence="8" type="ORF">OL497_02225</name>
</gene>
<dbReference type="Pfam" id="PF00593">
    <property type="entry name" value="TonB_dep_Rec_b-barrel"/>
    <property type="match status" value="1"/>
</dbReference>
<keyword evidence="3" id="KW-0998">Cell outer membrane</keyword>
<evidence type="ECO:0000256" key="3">
    <source>
        <dbReference type="ARBA" id="ARBA00023237"/>
    </source>
</evidence>
<accession>A0ABT3IFF2</accession>
<dbReference type="Proteomes" id="UP001207742">
    <property type="component" value="Unassembled WGS sequence"/>
</dbReference>
<sequence>MKLTHHLRCTRHFFARCYGSMLLTVVLYACPMICVAQQNYTVQIEKGSLEAAIVQLRKATGAVIAYNRTDISSLQVSAATYNGQNVEQLLKKLITGLPVHLQREGSTWVLLKGAISVEQTAPGKPGRIKGQLIDEINGEPVAGATVRIGDKGIITDAEGNFSLSLPKGSYTATVSYIGYGTKEISSITIRDNQTFDLPITLKRQKGNLASVVVTASANKESIASFYTRQKNAATVTDGISFEQLNKLPDNNVGATLKRISGVAIIDNKYVVVRGMTERYNQAMLDGMVLPSTDANKRNFAFDLIPNEMVSEILVNKTATPDASAEFVGGQVMIKTLDIPSKNFTTVSVGGGSNSQTIGNDFYGLGKRQAGDYLAVEGGNRKIPDNTVSWTMYNQQEDPLKVIVVNNYKYGYEGAIEQSKRFNPDGFRLYKTTAYPALNFKYIMGRVYQLNTAHNSRMGFTGGLTYRNHTQTDEFMTTRALGMTNYFPTDSVGNGKVYNFNTIATVLLNAGFSTNKHKISIRNLYSRSFSEDYYRSLEFNEDMTRGRQQISLIMPVFTNIRQHKLEGEHQLTTHGLLVNWSAGFARMNQQYNDVRSFQYGPTLNTHEDYYQKSVPSSNGETQASWSWPYRMWSDVKQTDYTWSIDVSQPFLKGKSLVKMGYTGWNKQRSQSMQVFKIYTAYRKLDVEYLPYHIQMDADHVGVNKGQTFYWGDLENGDQASSGSEYHAVYMMLDQKIQDKLRLVYGIRAENFGLANQQLAELRRIADFKQQYPNNIYNGVQPVLTGEKNWNFLPAANITYSITSKINLRVAYSKTMIRPTFRETTVTSFPDPALSAVISGGNISSTKITNKDIRFEWYPGGGDMLSVSAFHKYLDKPVELVVNSVNTSPISMSYKNQHAATNKGLEMEFRKNLAFISTLLKNVTLYGNGAYFISRVETINMVDDPANPGKKMELIKELERPLMGQSPYLINLGLGYEDNSCSGNIVFNRTGYRPNFAVDGNPAQSEFRAAYSQLDLQISKKLFHNKAAFKLNITNLLNREEFYYRNAYGYKVGTINGKYQIIKLKYLVPAESYFPPESGQQLPNYSYGEFIKLNDNYSENQGDQKTYSIKRGIGVNLSFTYNF</sequence>
<dbReference type="InterPro" id="IPR012910">
    <property type="entry name" value="Plug_dom"/>
</dbReference>
<feature type="domain" description="TonB-dependent receptor plug" evidence="7">
    <location>
        <begin position="231"/>
        <end position="321"/>
    </location>
</feature>
<evidence type="ECO:0000313" key="9">
    <source>
        <dbReference type="Proteomes" id="UP001207742"/>
    </source>
</evidence>
<feature type="domain" description="TonB-dependent receptor-like beta-barrel" evidence="6">
    <location>
        <begin position="565"/>
        <end position="1034"/>
    </location>
</feature>
<dbReference type="PANTHER" id="PTHR40980">
    <property type="entry name" value="PLUG DOMAIN-CONTAINING PROTEIN"/>
    <property type="match status" value="1"/>
</dbReference>
<dbReference type="InterPro" id="IPR037066">
    <property type="entry name" value="Plug_dom_sf"/>
</dbReference>
<keyword evidence="2 4" id="KW-0472">Membrane</keyword>
<comment type="subcellular location">
    <subcellularLocation>
        <location evidence="1 4">Cell outer membrane</location>
    </subcellularLocation>
</comment>
<evidence type="ECO:0000256" key="4">
    <source>
        <dbReference type="RuleBase" id="RU003357"/>
    </source>
</evidence>
<dbReference type="Gene3D" id="2.60.40.1120">
    <property type="entry name" value="Carboxypeptidase-like, regulatory domain"/>
    <property type="match status" value="1"/>
</dbReference>
<dbReference type="PANTHER" id="PTHR40980:SF4">
    <property type="entry name" value="TONB-DEPENDENT RECEPTOR-LIKE BETA-BARREL DOMAIN-CONTAINING PROTEIN"/>
    <property type="match status" value="1"/>
</dbReference>
<dbReference type="RefSeq" id="WP_264727307.1">
    <property type="nucleotide sequence ID" value="NZ_JAPDNR010000001.1"/>
</dbReference>
<dbReference type="EMBL" id="JAPDNS010000001">
    <property type="protein sequence ID" value="MCW3482689.1"/>
    <property type="molecule type" value="Genomic_DNA"/>
</dbReference>
<keyword evidence="8" id="KW-0675">Receptor</keyword>
<dbReference type="Gene3D" id="3.55.50.30">
    <property type="match status" value="1"/>
</dbReference>
<dbReference type="InterPro" id="IPR008969">
    <property type="entry name" value="CarboxyPept-like_regulatory"/>
</dbReference>
<evidence type="ECO:0000259" key="6">
    <source>
        <dbReference type="Pfam" id="PF00593"/>
    </source>
</evidence>
<evidence type="ECO:0000259" key="7">
    <source>
        <dbReference type="Pfam" id="PF07715"/>
    </source>
</evidence>
<evidence type="ECO:0000313" key="8">
    <source>
        <dbReference type="EMBL" id="MCW3482689.1"/>
    </source>
</evidence>
<comment type="caution">
    <text evidence="8">The sequence shown here is derived from an EMBL/GenBank/DDBJ whole genome shotgun (WGS) entry which is preliminary data.</text>
</comment>
<dbReference type="Pfam" id="PF13620">
    <property type="entry name" value="CarboxypepD_reg"/>
    <property type="match status" value="1"/>
</dbReference>
<name>A0ABT3IFF2_9BACT</name>
<dbReference type="InterPro" id="IPR036942">
    <property type="entry name" value="Beta-barrel_TonB_sf"/>
</dbReference>
<protein>
    <submittedName>
        <fullName evidence="8">TonB-dependent receptor</fullName>
    </submittedName>
</protein>
<keyword evidence="9" id="KW-1185">Reference proteome</keyword>
<dbReference type="SUPFAM" id="SSF56935">
    <property type="entry name" value="Porins"/>
    <property type="match status" value="1"/>
</dbReference>
<dbReference type="InterPro" id="IPR000531">
    <property type="entry name" value="Beta-barrel_TonB"/>
</dbReference>